<gene>
    <name evidence="3" type="ORF">HYFRA_00009081</name>
</gene>
<dbReference type="SMART" id="SM00320">
    <property type="entry name" value="WD40"/>
    <property type="match status" value="4"/>
</dbReference>
<dbReference type="Proteomes" id="UP000696280">
    <property type="component" value="Unassembled WGS sequence"/>
</dbReference>
<dbReference type="SUPFAM" id="SSF50978">
    <property type="entry name" value="WD40 repeat-like"/>
    <property type="match status" value="1"/>
</dbReference>
<reference evidence="3" key="1">
    <citation type="submission" date="2021-07" db="EMBL/GenBank/DDBJ databases">
        <authorList>
            <person name="Durling M."/>
        </authorList>
    </citation>
    <scope>NUCLEOTIDE SEQUENCE</scope>
</reference>
<dbReference type="OrthoDB" id="10248252at2759"/>
<dbReference type="InterPro" id="IPR007138">
    <property type="entry name" value="ABM_dom"/>
</dbReference>
<sequence length="1362" mass="152485">MVYTLTVHLYANDKPESIDRLKAKLVEAARIYRKDKETIDWLVMQDVHDPRAFTIVERFENEASQKYHLENPYWLTFDPYVIPLLDRPMDLRRHEELDTSKDVETLAIWRISSARGKTYEKLIALSYLHNEISDGFTYTIPNSMTQLLLLSEDLYSHSIPSTYLHSSPFSRCTNFRHDHNSKNLLRSADFVVMDGRDKRAEVIIDLTLSDEETPPAQFQNRTNINDAKYYPPILPPGYRRSRPATSSRPMSTSSTSHQNTGAAINGTNSRNHSSSRPVTTFLPSPQNSGVAMNGRSSKNYPAHSLSQDPILPPAKRQKIAIGGHSQAPIEIKDEEDQVQSQEKNEIRSKGFTGIGPREKDLLSNVLKYQIYPHIRSRVADYQDRLRKADAEQIGRLTAAELVQRRDFMGNFVPNGHRLLPGYEETLANAARAIVDRYASDYIARYNLQSASSDDSDGLVFESELPAVRPPQTNRVRQYSSSPATSFSADGHLETMPEKRKRPRRSIRSGVQTERPQKKTRQSSIKAYSGEDITRPYIGVLDRQEMSLEADHFDFLPEEILFICATIQSPSDQIIALADSTKLLTTLLDGKEISKITSLVHQKVQVPGPELGRTLLRCRSKAAISSFLEDAANHRLISSDTPLEVFRRRRPCDSTQSLTKLLRAREILGISPLPTASGRRMFKIEATSCLEDSLAPCTEWFDCCGDIATISWTSDDAFICGATAHSDNSNMQYNKPGNLLLGSLPKSELRSIPNHRILRPIVEADENNASANANASSWMRETQDPWLYTSVVSTSYSEALGLTFTASFDKCVKVWTVAEDGSEMKLLGTWDHENKVNFVVTSNDPDEPRVATAADVSNNAIRVYVVDKEDVTFSSYDTYSGERAQEQAQELRRRDTWAYFPATMQWGRCPEMWNLLLVGYSPRSITHDDMDIPLEKRNTGELCLWDVADGGKRISIPSARLLNVFEVLWHPTQPCFVAATSPGGAYDHLTRTQIRIFVQRQGFEEYQFTQTKTLDCSASDINELTIMPNSPAYSFITASCTDGNVYVWDTAFGDKPIHVLNHGESLDNPAPDRPREEADNGVKFSAWGYSANRFYTGSTDGKVKCWDVRAPPGKVFLRNVLEVSGGITVGAFSKDYSKLLIGDATGKVHLLAHDDSDLVDDEPITATSSTPLPPITNTNRAASVNPLLRAATGNMRLGHPISQRPKAIIQHKEDDNELIISKNISGRDDEPAGSAFLRQGQLVQHPDPSIGVVQGPRYHETSFFRLDAHLDNDGTQPLKEEFAKNQRCNILALRPKGTQGGLGGVLETGSVKGSEIEGHAMNCVLDSWMEIEGVDLRWDYGLDKEEYPSFRAMFDSSSSSQLS</sequence>
<evidence type="ECO:0000313" key="3">
    <source>
        <dbReference type="EMBL" id="CAG8953982.1"/>
    </source>
</evidence>
<dbReference type="InterPro" id="IPR001680">
    <property type="entry name" value="WD40_rpt"/>
</dbReference>
<dbReference type="Pfam" id="PF00400">
    <property type="entry name" value="WD40"/>
    <property type="match status" value="2"/>
</dbReference>
<comment type="caution">
    <text evidence="3">The sequence shown here is derived from an EMBL/GenBank/DDBJ whole genome shotgun (WGS) entry which is preliminary data.</text>
</comment>
<dbReference type="Pfam" id="PF03992">
    <property type="entry name" value="ABM"/>
    <property type="match status" value="1"/>
</dbReference>
<evidence type="ECO:0000313" key="4">
    <source>
        <dbReference type="Proteomes" id="UP000696280"/>
    </source>
</evidence>
<dbReference type="Gene3D" id="2.130.10.10">
    <property type="entry name" value="YVTN repeat-like/Quinoprotein amine dehydrogenase"/>
    <property type="match status" value="1"/>
</dbReference>
<evidence type="ECO:0000259" key="2">
    <source>
        <dbReference type="Pfam" id="PF03992"/>
    </source>
</evidence>
<dbReference type="InterPro" id="IPR011008">
    <property type="entry name" value="Dimeric_a/b-barrel"/>
</dbReference>
<dbReference type="InterPro" id="IPR036322">
    <property type="entry name" value="WD40_repeat_dom_sf"/>
</dbReference>
<dbReference type="InterPro" id="IPR015943">
    <property type="entry name" value="WD40/YVTN_repeat-like_dom_sf"/>
</dbReference>
<feature type="compositionally biased region" description="Low complexity" evidence="1">
    <location>
        <begin position="243"/>
        <end position="256"/>
    </location>
</feature>
<dbReference type="Gene3D" id="3.30.70.100">
    <property type="match status" value="1"/>
</dbReference>
<feature type="region of interest" description="Disordered" evidence="1">
    <location>
        <begin position="229"/>
        <end position="308"/>
    </location>
</feature>
<feature type="region of interest" description="Disordered" evidence="1">
    <location>
        <begin position="470"/>
        <end position="525"/>
    </location>
</feature>
<protein>
    <recommendedName>
        <fullName evidence="2">ABM domain-containing protein</fullName>
    </recommendedName>
</protein>
<organism evidence="3 4">
    <name type="scientific">Hymenoscyphus fraxineus</name>
    <dbReference type="NCBI Taxonomy" id="746836"/>
    <lineage>
        <taxon>Eukaryota</taxon>
        <taxon>Fungi</taxon>
        <taxon>Dikarya</taxon>
        <taxon>Ascomycota</taxon>
        <taxon>Pezizomycotina</taxon>
        <taxon>Leotiomycetes</taxon>
        <taxon>Helotiales</taxon>
        <taxon>Helotiaceae</taxon>
        <taxon>Hymenoscyphus</taxon>
    </lineage>
</organism>
<name>A0A9N9KYU5_9HELO</name>
<feature type="domain" description="ABM" evidence="2">
    <location>
        <begin position="7"/>
        <end position="77"/>
    </location>
</feature>
<dbReference type="PANTHER" id="PTHR38052:SF1">
    <property type="entry name" value="ABM DOMAIN-CONTAINING PROTEIN"/>
    <property type="match status" value="1"/>
</dbReference>
<dbReference type="EMBL" id="CAJVRL010000055">
    <property type="protein sequence ID" value="CAG8953982.1"/>
    <property type="molecule type" value="Genomic_DNA"/>
</dbReference>
<feature type="compositionally biased region" description="Polar residues" evidence="1">
    <location>
        <begin position="257"/>
        <end position="307"/>
    </location>
</feature>
<keyword evidence="4" id="KW-1185">Reference proteome</keyword>
<proteinExistence type="predicted"/>
<feature type="compositionally biased region" description="Polar residues" evidence="1">
    <location>
        <begin position="470"/>
        <end position="487"/>
    </location>
</feature>
<dbReference type="PANTHER" id="PTHR38052">
    <property type="entry name" value="EXPRESSED PROTEIN"/>
    <property type="match status" value="1"/>
</dbReference>
<dbReference type="SUPFAM" id="SSF54909">
    <property type="entry name" value="Dimeric alpha+beta barrel"/>
    <property type="match status" value="1"/>
</dbReference>
<accession>A0A9N9KYU5</accession>
<evidence type="ECO:0000256" key="1">
    <source>
        <dbReference type="SAM" id="MobiDB-lite"/>
    </source>
</evidence>